<keyword evidence="12" id="KW-0472">Membrane</keyword>
<comment type="subcellular location">
    <subcellularLocation>
        <location evidence="2">Cell membrane</location>
        <topology evidence="2">Multi-pass membrane protein</topology>
    </subcellularLocation>
</comment>
<feature type="region of interest" description="Disordered" evidence="15">
    <location>
        <begin position="854"/>
        <end position="874"/>
    </location>
</feature>
<accession>A0A0D1E135</accession>
<dbReference type="CDD" id="cd00519">
    <property type="entry name" value="Lipase_3"/>
    <property type="match status" value="1"/>
</dbReference>
<dbReference type="ESTHER" id="ustma-q4pcp7">
    <property type="family name" value="Lipase_3"/>
</dbReference>
<evidence type="ECO:0000256" key="6">
    <source>
        <dbReference type="ARBA" id="ARBA00022723"/>
    </source>
</evidence>
<dbReference type="InParanoid" id="A0A0D1E135"/>
<dbReference type="GO" id="GO:0005886">
    <property type="term" value="C:plasma membrane"/>
    <property type="evidence" value="ECO:0007669"/>
    <property type="project" value="UniProtKB-SubCell"/>
</dbReference>
<dbReference type="PANTHER" id="PTHR45792">
    <property type="entry name" value="DIACYLGLYCEROL LIPASE HOMOLOG-RELATED"/>
    <property type="match status" value="1"/>
</dbReference>
<evidence type="ECO:0000256" key="2">
    <source>
        <dbReference type="ARBA" id="ARBA00004651"/>
    </source>
</evidence>
<keyword evidence="10" id="KW-1133">Transmembrane helix</keyword>
<dbReference type="InterPro" id="IPR052214">
    <property type="entry name" value="DAG_Lipase-Related"/>
</dbReference>
<dbReference type="PANTHER" id="PTHR45792:SF8">
    <property type="entry name" value="DIACYLGLYCEROL LIPASE-ALPHA"/>
    <property type="match status" value="1"/>
</dbReference>
<feature type="region of interest" description="Disordered" evidence="15">
    <location>
        <begin position="566"/>
        <end position="618"/>
    </location>
</feature>
<evidence type="ECO:0000256" key="10">
    <source>
        <dbReference type="ARBA" id="ARBA00022989"/>
    </source>
</evidence>
<feature type="compositionally biased region" description="Polar residues" evidence="15">
    <location>
        <begin position="595"/>
        <end position="608"/>
    </location>
</feature>
<evidence type="ECO:0000256" key="1">
    <source>
        <dbReference type="ARBA" id="ARBA00001913"/>
    </source>
</evidence>
<feature type="compositionally biased region" description="Low complexity" evidence="15">
    <location>
        <begin position="89"/>
        <end position="106"/>
    </location>
</feature>
<feature type="compositionally biased region" description="Basic and acidic residues" evidence="15">
    <location>
        <begin position="985"/>
        <end position="1007"/>
    </location>
</feature>
<comment type="cofactor">
    <cofactor evidence="1">
        <name>Ca(2+)</name>
        <dbReference type="ChEBI" id="CHEBI:29108"/>
    </cofactor>
</comment>
<feature type="compositionally biased region" description="Polar residues" evidence="15">
    <location>
        <begin position="274"/>
        <end position="285"/>
    </location>
</feature>
<dbReference type="Gene3D" id="3.40.50.1820">
    <property type="entry name" value="alpha/beta hydrolase"/>
    <property type="match status" value="1"/>
</dbReference>
<dbReference type="Pfam" id="PF01764">
    <property type="entry name" value="Lipase_3"/>
    <property type="match status" value="1"/>
</dbReference>
<evidence type="ECO:0000256" key="5">
    <source>
        <dbReference type="ARBA" id="ARBA00022692"/>
    </source>
</evidence>
<evidence type="ECO:0000256" key="12">
    <source>
        <dbReference type="ARBA" id="ARBA00023136"/>
    </source>
</evidence>
<feature type="region of interest" description="Disordered" evidence="15">
    <location>
        <begin position="262"/>
        <end position="294"/>
    </location>
</feature>
<dbReference type="SUPFAM" id="SSF53474">
    <property type="entry name" value="alpha/beta-Hydrolases"/>
    <property type="match status" value="1"/>
</dbReference>
<evidence type="ECO:0000256" key="9">
    <source>
        <dbReference type="ARBA" id="ARBA00022963"/>
    </source>
</evidence>
<feature type="compositionally biased region" description="Polar residues" evidence="15">
    <location>
        <begin position="114"/>
        <end position="124"/>
    </location>
</feature>
<evidence type="ECO:0000256" key="7">
    <source>
        <dbReference type="ARBA" id="ARBA00022801"/>
    </source>
</evidence>
<dbReference type="eggNOG" id="KOG2088">
    <property type="taxonomic scope" value="Eukaryota"/>
</dbReference>
<keyword evidence="18" id="KW-1185">Reference proteome</keyword>
<feature type="compositionally biased region" description="Polar residues" evidence="15">
    <location>
        <begin position="964"/>
        <end position="978"/>
    </location>
</feature>
<keyword evidence="7" id="KW-0378">Hydrolase</keyword>
<evidence type="ECO:0000256" key="13">
    <source>
        <dbReference type="ARBA" id="ARBA00024531"/>
    </source>
</evidence>
<feature type="compositionally biased region" description="Basic and acidic residues" evidence="15">
    <location>
        <begin position="609"/>
        <end position="618"/>
    </location>
</feature>
<dbReference type="InterPro" id="IPR002921">
    <property type="entry name" value="Fungal_lipase-type"/>
</dbReference>
<feature type="region of interest" description="Disordered" evidence="15">
    <location>
        <begin position="644"/>
        <end position="663"/>
    </location>
</feature>
<dbReference type="STRING" id="237631.A0A0D1E135"/>
<feature type="region of interest" description="Disordered" evidence="15">
    <location>
        <begin position="1236"/>
        <end position="1296"/>
    </location>
</feature>
<sequence>MSSTANANSAALSDNAAAHTSAATNQRVFSDLDIDDLLPLPPAHGFSNARSASLERIPSLKLNVTPGTGPSYQASSIVGASPALSAAPSSFRLEASPPSSPQASRSPRQHPHSYPQQQTSTQHDIASASQPSSLPPPQQHPVDSDTHYNIPADQAQSQMPSVTVPCPSARYVTVSAILSRSEMYYAPDTSDHWDILRSPQGFPIDAQPSHTRSLSLGSYEPSSSLRRRRSQRKRPSNGSAIEALGALLLHKDSSGRVANLSFARDEHSGIRAPKTQSADSQTGRQDPSPKHGVQAWTSALSSLGRSGLRLQLPYRGNLQPFSSSKSATIAERRAQMCDRMLTRQGAVVEDTRNGFSKVRSRRGGLSFEVGNASHKQTPSTLLQLEDYRPEGKGKMTGLGSYDELGNDDELILQAGIDTTTNEASIDWGRLPETIVLKAGRRPRPGQHSRSEFGIGSAVHDQTLPEAPPSPVAMPGAWHGGSSWRSKPGDGYEEGALLLPPPLLDDNGSDASSFEGLLGVRRMREREKARKQAEKLAARNRPTHKVGPLTALTNFVKAAHAAESFAKRTQAARRSPQAPAYFRSFTEPKRPPRVRSGSTGSLSSAQTTKLPKEDPDDAPKMLKSELADITLSALPTSLATAAVTPAATDTEAHTSPAVNSASPFMSPSLRKAILSRRGSRNNSIDAAGRQLNTVFEFEPLDPSQIPDDELASPDLPPISSPLLRPSSISSSKTTALRDFPAAPRLLPVQLSMPPSPFTPLGIDLREPRSSIGPAASSNGDYLSARNVHSSPRTPHLVPTMLSLPPSPWTPYQHASAMHSSPMVHLHLNTSSSSLRLAPGTPRLVPTHIEIVPSPVQTTASSHRGSLTYDSPRGMRAIGMTRSPLTGPATDYTSFAALSVPEAESIDSESGGGPTPSTAQDGTAENKPPSKSAETKKGSLRLTPSSMLVAAQSAHAPIAEMRSDSKNTGVSNTSPTTNASKEAMPPGDRKIKSSDSRSRRSSADHGTFHVDSSGRQRSFVLWFLIGDLGLRGSTNLSSSGNQEAGPDHGGVAALFVHTFSFLVFVAAHLVDLGYSLYERISLFLWFLRWILYNLTGQTVLAQCAVEAYCFIQAEWATVAMEDHEEKGSMKAFDHQGHRKPKGLSRWQVLRGFLELYCLHSVTRERYLAEGAGLKELDGWRRPSTRFQKSKEQKLRGSDRLDIGAHRAASRAAFAENRTKWAQDPMLDFEQQQYETADFDTARSDPLGDGEVSRPGSDVRSRPESDRSSGGEDDCRHDEDDANDVENEDEGDDSSDDEMIVTNRGDDILEFAKTPRIDATRPGQASTGYFGRAYDFMTSPEVSASLSKSENRDLRPFKETNRDLVRTIKWCGRLAISAYGLHVHIVDLPPTFTPSGDRFSRQTFAYLSRLNAEDVLHADIQTLDADADYSPTFYIVRDYVRKVVCVAVRGTQSFSDIIVDLELQTEEIELPQVQPTPGEEFRCHAGIWRAAKALVSPQSKLFATLRQALAENEGFGVMFCGHSLGGAIASAAALLLAEYFIPDGAEPDAGIWVTNMSSGLPARRPIRAVSFASPVTMTADLASRAALGSVPLVTTVVLGSDVIPRVGHGQVRELRRVLGALSRVRRRHAMASTEGQDDARVHILRSFWDWRSIRMAENPDDVMLHRKERIEEQLWSLRCEVESDLYAAIKARLDAESTSGAPIPPSPWVGPEQRDQAPLHALSARRQGLDTATLRSEAAQGGPLVPPGRCIWINDKHIYHVESPLAFFSLPELRGDMFAAHFPAAYEEAILELRT</sequence>
<evidence type="ECO:0000256" key="4">
    <source>
        <dbReference type="ARBA" id="ARBA00022553"/>
    </source>
</evidence>
<dbReference type="GeneID" id="23562937"/>
<feature type="region of interest" description="Disordered" evidence="15">
    <location>
        <begin position="204"/>
        <end position="239"/>
    </location>
</feature>
<dbReference type="Proteomes" id="UP000000561">
    <property type="component" value="Chromosome 5"/>
</dbReference>
<dbReference type="GO" id="GO:0016298">
    <property type="term" value="F:lipase activity"/>
    <property type="evidence" value="ECO:0000318"/>
    <property type="project" value="GO_Central"/>
</dbReference>
<keyword evidence="3" id="KW-1003">Cell membrane</keyword>
<feature type="compositionally biased region" description="Polar residues" evidence="15">
    <location>
        <begin position="774"/>
        <end position="790"/>
    </location>
</feature>
<feature type="compositionally biased region" description="Polar residues" evidence="15">
    <location>
        <begin position="854"/>
        <end position="867"/>
    </location>
</feature>
<dbReference type="GO" id="GO:0019369">
    <property type="term" value="P:arachidonate metabolic process"/>
    <property type="evidence" value="ECO:0000318"/>
    <property type="project" value="GO_Central"/>
</dbReference>
<feature type="compositionally biased region" description="Acidic residues" evidence="15">
    <location>
        <begin position="1277"/>
        <end position="1296"/>
    </location>
</feature>
<evidence type="ECO:0000256" key="3">
    <source>
        <dbReference type="ARBA" id="ARBA00022475"/>
    </source>
</evidence>
<dbReference type="OMA" id="DIGAHRA"/>
<dbReference type="InterPro" id="IPR029058">
    <property type="entry name" value="AB_hydrolase_fold"/>
</dbReference>
<dbReference type="EC" id="3.1.1.116" evidence="14"/>
<comment type="catalytic activity">
    <reaction evidence="13">
        <text>a 1,2-diacyl-sn-glycerol + H2O = a 2-acylglycerol + a fatty acid + H(+)</text>
        <dbReference type="Rhea" id="RHEA:33275"/>
        <dbReference type="ChEBI" id="CHEBI:15377"/>
        <dbReference type="ChEBI" id="CHEBI:15378"/>
        <dbReference type="ChEBI" id="CHEBI:17389"/>
        <dbReference type="ChEBI" id="CHEBI:17815"/>
        <dbReference type="ChEBI" id="CHEBI:28868"/>
        <dbReference type="EC" id="3.1.1.116"/>
    </reaction>
    <physiologicalReaction direction="left-to-right" evidence="13">
        <dbReference type="Rhea" id="RHEA:33276"/>
    </physiologicalReaction>
</comment>
<keyword evidence="6" id="KW-0479">Metal-binding</keyword>
<evidence type="ECO:0000256" key="11">
    <source>
        <dbReference type="ARBA" id="ARBA00023098"/>
    </source>
</evidence>
<dbReference type="OrthoDB" id="438440at2759"/>
<organism evidence="17 18">
    <name type="scientific">Mycosarcoma maydis</name>
    <name type="common">Corn smut fungus</name>
    <name type="synonym">Ustilago maydis</name>
    <dbReference type="NCBI Taxonomy" id="5270"/>
    <lineage>
        <taxon>Eukaryota</taxon>
        <taxon>Fungi</taxon>
        <taxon>Dikarya</taxon>
        <taxon>Basidiomycota</taxon>
        <taxon>Ustilaginomycotina</taxon>
        <taxon>Ustilaginomycetes</taxon>
        <taxon>Ustilaginales</taxon>
        <taxon>Ustilaginaceae</taxon>
        <taxon>Mycosarcoma</taxon>
    </lineage>
</organism>
<dbReference type="GO" id="GO:0046340">
    <property type="term" value="P:diacylglycerol catabolic process"/>
    <property type="evidence" value="ECO:0000318"/>
    <property type="project" value="GO_Central"/>
</dbReference>
<evidence type="ECO:0000256" key="15">
    <source>
        <dbReference type="SAM" id="MobiDB-lite"/>
    </source>
</evidence>
<feature type="domain" description="Fungal lipase-type" evidence="16">
    <location>
        <begin position="1443"/>
        <end position="1603"/>
    </location>
</feature>
<feature type="compositionally biased region" description="Low complexity" evidence="15">
    <location>
        <begin position="213"/>
        <end position="224"/>
    </location>
</feature>
<dbReference type="RefSeq" id="XP_011388478.1">
    <property type="nucleotide sequence ID" value="XM_011390176.1"/>
</dbReference>
<evidence type="ECO:0000313" key="18">
    <source>
        <dbReference type="Proteomes" id="UP000000561"/>
    </source>
</evidence>
<protein>
    <recommendedName>
        <fullName evidence="14">sn-1-specific diacylglycerol lipase</fullName>
        <ecNumber evidence="14">3.1.1.116</ecNumber>
    </recommendedName>
</protein>
<reference evidence="17 18" key="1">
    <citation type="journal article" date="2006" name="Nature">
        <title>Insights from the genome of the biotrophic fungal plant pathogen Ustilago maydis.</title>
        <authorList>
            <person name="Kamper J."/>
            <person name="Kahmann R."/>
            <person name="Bolker M."/>
            <person name="Ma L.J."/>
            <person name="Brefort T."/>
            <person name="Saville B.J."/>
            <person name="Banuett F."/>
            <person name="Kronstad J.W."/>
            <person name="Gold S.E."/>
            <person name="Muller O."/>
            <person name="Perlin M.H."/>
            <person name="Wosten H.A."/>
            <person name="de Vries R."/>
            <person name="Ruiz-Herrera J."/>
            <person name="Reynaga-Pena C.G."/>
            <person name="Snetselaar K."/>
            <person name="McCann M."/>
            <person name="Perez-Martin J."/>
            <person name="Feldbrugge M."/>
            <person name="Basse C.W."/>
            <person name="Steinberg G."/>
            <person name="Ibeas J.I."/>
            <person name="Holloman W."/>
            <person name="Guzman P."/>
            <person name="Farman M."/>
            <person name="Stajich J.E."/>
            <person name="Sentandreu R."/>
            <person name="Gonzalez-Prieto J.M."/>
            <person name="Kennell J.C."/>
            <person name="Molina L."/>
            <person name="Schirawski J."/>
            <person name="Mendoza-Mendoza A."/>
            <person name="Greilinger D."/>
            <person name="Munch K."/>
            <person name="Rossel N."/>
            <person name="Scherer M."/>
            <person name="Vranes M."/>
            <person name="Ladendorf O."/>
            <person name="Vincon V."/>
            <person name="Fuchs U."/>
            <person name="Sandrock B."/>
            <person name="Meng S."/>
            <person name="Ho E.C."/>
            <person name="Cahill M.J."/>
            <person name="Boyce K.J."/>
            <person name="Klose J."/>
            <person name="Klosterman S.J."/>
            <person name="Deelstra H.J."/>
            <person name="Ortiz-Castellanos L."/>
            <person name="Li W."/>
            <person name="Sanchez-Alonso P."/>
            <person name="Schreier P.H."/>
            <person name="Hauser-Hahn I."/>
            <person name="Vaupel M."/>
            <person name="Koopmann E."/>
            <person name="Friedrich G."/>
            <person name="Voss H."/>
            <person name="Schluter T."/>
            <person name="Margolis J."/>
            <person name="Platt D."/>
            <person name="Swimmer C."/>
            <person name="Gnirke A."/>
            <person name="Chen F."/>
            <person name="Vysotskaia V."/>
            <person name="Mannhaupt G."/>
            <person name="Guldener U."/>
            <person name="Munsterkotter M."/>
            <person name="Haase D."/>
            <person name="Oesterheld M."/>
            <person name="Mewes H.W."/>
            <person name="Mauceli E.W."/>
            <person name="DeCaprio D."/>
            <person name="Wade C.M."/>
            <person name="Butler J."/>
            <person name="Young S."/>
            <person name="Jaffe D.B."/>
            <person name="Calvo S."/>
            <person name="Nusbaum C."/>
            <person name="Galagan J."/>
            <person name="Birren B.W."/>
        </authorList>
    </citation>
    <scope>NUCLEOTIDE SEQUENCE [LARGE SCALE GENOMIC DNA]</scope>
    <source>
        <strain evidence="18">DSM 14603 / FGSC 9021 / UM521</strain>
    </source>
</reference>
<evidence type="ECO:0000259" key="16">
    <source>
        <dbReference type="Pfam" id="PF01764"/>
    </source>
</evidence>
<keyword evidence="5" id="KW-0812">Transmembrane</keyword>
<name>A0A0D1E135_MYCMD</name>
<evidence type="ECO:0000313" key="17">
    <source>
        <dbReference type="EMBL" id="KIS69581.1"/>
    </source>
</evidence>
<keyword evidence="9" id="KW-0442">Lipid degradation</keyword>
<evidence type="ECO:0000256" key="14">
    <source>
        <dbReference type="ARBA" id="ARBA00026104"/>
    </source>
</evidence>
<proteinExistence type="predicted"/>
<keyword evidence="8" id="KW-0106">Calcium</keyword>
<evidence type="ECO:0000256" key="8">
    <source>
        <dbReference type="ARBA" id="ARBA00022837"/>
    </source>
</evidence>
<feature type="region of interest" description="Disordered" evidence="15">
    <location>
        <begin position="899"/>
        <end position="1007"/>
    </location>
</feature>
<gene>
    <name evidence="17" type="ORF">UMAG_02116</name>
</gene>
<feature type="compositionally biased region" description="Basic residues" evidence="15">
    <location>
        <begin position="225"/>
        <end position="235"/>
    </location>
</feature>
<keyword evidence="4" id="KW-0597">Phosphoprotein</keyword>
<feature type="region of interest" description="Disordered" evidence="15">
    <location>
        <begin position="768"/>
        <end position="790"/>
    </location>
</feature>
<feature type="region of interest" description="Disordered" evidence="15">
    <location>
        <begin position="89"/>
        <end position="149"/>
    </location>
</feature>
<dbReference type="GO" id="GO:0046872">
    <property type="term" value="F:metal ion binding"/>
    <property type="evidence" value="ECO:0007669"/>
    <property type="project" value="UniProtKB-KW"/>
</dbReference>
<dbReference type="KEGG" id="uma:UMAG_02116"/>
<feature type="compositionally biased region" description="Basic and acidic residues" evidence="15">
    <location>
        <begin position="1254"/>
        <end position="1276"/>
    </location>
</feature>
<keyword evidence="11" id="KW-0443">Lipid metabolism</keyword>
<dbReference type="EMBL" id="CM003144">
    <property type="protein sequence ID" value="KIS69581.1"/>
    <property type="molecule type" value="Genomic_DNA"/>
</dbReference>
<dbReference type="VEuPathDB" id="FungiDB:UMAG_02116"/>